<feature type="domain" description="ArnT-like N-terminal" evidence="9">
    <location>
        <begin position="13"/>
        <end position="242"/>
    </location>
</feature>
<evidence type="ECO:0000256" key="7">
    <source>
        <dbReference type="ARBA" id="ARBA00023136"/>
    </source>
</evidence>
<evidence type="ECO:0000256" key="6">
    <source>
        <dbReference type="ARBA" id="ARBA00022989"/>
    </source>
</evidence>
<feature type="transmembrane region" description="Helical" evidence="8">
    <location>
        <begin position="12"/>
        <end position="29"/>
    </location>
</feature>
<keyword evidence="5 8" id="KW-0812">Transmembrane</keyword>
<name>S6ALJ5_SULDS</name>
<feature type="domain" description="Aminoarabinose transferase C-terminal" evidence="10">
    <location>
        <begin position="448"/>
        <end position="549"/>
    </location>
</feature>
<accession>S6ALJ5</accession>
<dbReference type="Pfam" id="PF02366">
    <property type="entry name" value="PMT"/>
    <property type="match status" value="1"/>
</dbReference>
<dbReference type="GO" id="GO:0005886">
    <property type="term" value="C:plasma membrane"/>
    <property type="evidence" value="ECO:0007669"/>
    <property type="project" value="UniProtKB-SubCell"/>
</dbReference>
<keyword evidence="3" id="KW-0328">Glycosyltransferase</keyword>
<evidence type="ECO:0000256" key="4">
    <source>
        <dbReference type="ARBA" id="ARBA00022679"/>
    </source>
</evidence>
<dbReference type="AlphaFoldDB" id="S6ALJ5"/>
<feature type="transmembrane region" description="Helical" evidence="8">
    <location>
        <begin position="303"/>
        <end position="320"/>
    </location>
</feature>
<dbReference type="GO" id="GO:0000030">
    <property type="term" value="F:mannosyltransferase activity"/>
    <property type="evidence" value="ECO:0007669"/>
    <property type="project" value="InterPro"/>
</dbReference>
<dbReference type="InterPro" id="IPR050297">
    <property type="entry name" value="LipidA_mod_glycosyltrf_83"/>
</dbReference>
<organism evidence="11 12">
    <name type="scientific">Sulfuricella denitrificans (strain DSM 22764 / NBRC 105220 / skB26)</name>
    <dbReference type="NCBI Taxonomy" id="1163617"/>
    <lineage>
        <taxon>Bacteria</taxon>
        <taxon>Pseudomonadati</taxon>
        <taxon>Pseudomonadota</taxon>
        <taxon>Betaproteobacteria</taxon>
        <taxon>Nitrosomonadales</taxon>
        <taxon>Sulfuricellaceae</taxon>
        <taxon>Sulfuricella</taxon>
    </lineage>
</organism>
<evidence type="ECO:0000256" key="1">
    <source>
        <dbReference type="ARBA" id="ARBA00004651"/>
    </source>
</evidence>
<comment type="subcellular location">
    <subcellularLocation>
        <location evidence="1">Cell membrane</location>
        <topology evidence="1">Multi-pass membrane protein</topology>
    </subcellularLocation>
</comment>
<dbReference type="HOGENOM" id="CLU_019200_0_0_4"/>
<feature type="transmembrane region" description="Helical" evidence="8">
    <location>
        <begin position="263"/>
        <end position="291"/>
    </location>
</feature>
<evidence type="ECO:0000259" key="9">
    <source>
        <dbReference type="Pfam" id="PF02366"/>
    </source>
</evidence>
<dbReference type="KEGG" id="sdr:SCD_n01749"/>
<feature type="transmembrane region" description="Helical" evidence="8">
    <location>
        <begin position="326"/>
        <end position="343"/>
    </location>
</feature>
<dbReference type="GO" id="GO:0016763">
    <property type="term" value="F:pentosyltransferase activity"/>
    <property type="evidence" value="ECO:0007669"/>
    <property type="project" value="TreeGrafter"/>
</dbReference>
<evidence type="ECO:0000256" key="2">
    <source>
        <dbReference type="ARBA" id="ARBA00022475"/>
    </source>
</evidence>
<keyword evidence="2" id="KW-1003">Cell membrane</keyword>
<dbReference type="GO" id="GO:0006493">
    <property type="term" value="P:protein O-linked glycosylation"/>
    <property type="evidence" value="ECO:0007669"/>
    <property type="project" value="InterPro"/>
</dbReference>
<dbReference type="Pfam" id="PF18583">
    <property type="entry name" value="Arnt_C"/>
    <property type="match status" value="1"/>
</dbReference>
<evidence type="ECO:0000259" key="10">
    <source>
        <dbReference type="Pfam" id="PF18583"/>
    </source>
</evidence>
<sequence>MAPDSVNRRRIWMLLVLIMTAVWFGNIEYRKLVRPDEGRYAEIAREMAVSGDWITPRLNDIKYFEKPALQYWITAGAYRLFGEHHWTARLWSALSGFLGIFFTAFAATRLFGREAGLLSAAVLGSSLLYTLIAHMNSLDMGMTFFMGTALMSFLLAQQDGASKPANRLWMHVTWAALAFAVLSKGLMGIVLPGAVIVLYTLIERDFGLWKKLHLLSGIVLFMAIAAPWFIAVSIANPEFFHFFFIHEHFERFLTKTHGRYEPWWWFIPILVAGILPWLITLIDSLVFAWKVEPAAKQQFKPKRFLLIWAVFIFVFFSLSGSKLASYILPIFPALALLIGDHLSRIDGRRLFWQILPVAFLAAAGLLLAPNTVRFADNELARGQYTLFANWLLAASAIWLVGTVSALLLSYRDKVRSAIVVLACTSLIAAQVLLTGHDSLSATRSDYAIAEQIKPHLRPGVPFYSLSGYDQTLTYYLKRTVTLVEYQDEMAFGIAQEPDKWLPTIESFKQAWIHQPYALAIMPHATYQRLSQQGLPMRVIARSVDKTAVTTP</sequence>
<feature type="transmembrane region" description="Helical" evidence="8">
    <location>
        <begin position="90"/>
        <end position="111"/>
    </location>
</feature>
<dbReference type="GO" id="GO:0010041">
    <property type="term" value="P:response to iron(III) ion"/>
    <property type="evidence" value="ECO:0007669"/>
    <property type="project" value="TreeGrafter"/>
</dbReference>
<evidence type="ECO:0000256" key="3">
    <source>
        <dbReference type="ARBA" id="ARBA00022676"/>
    </source>
</evidence>
<feature type="transmembrane region" description="Helical" evidence="8">
    <location>
        <begin position="176"/>
        <end position="202"/>
    </location>
</feature>
<feature type="transmembrane region" description="Helical" evidence="8">
    <location>
        <begin position="350"/>
        <end position="368"/>
    </location>
</feature>
<dbReference type="EMBL" id="AP013066">
    <property type="protein sequence ID" value="BAN35564.1"/>
    <property type="molecule type" value="Genomic_DNA"/>
</dbReference>
<evidence type="ECO:0000256" key="8">
    <source>
        <dbReference type="SAM" id="Phobius"/>
    </source>
</evidence>
<dbReference type="InterPro" id="IPR003342">
    <property type="entry name" value="ArnT-like_N"/>
</dbReference>
<dbReference type="OrthoDB" id="9775035at2"/>
<keyword evidence="6 8" id="KW-1133">Transmembrane helix</keyword>
<dbReference type="eggNOG" id="COG1807">
    <property type="taxonomic scope" value="Bacteria"/>
</dbReference>
<dbReference type="GO" id="GO:0009103">
    <property type="term" value="P:lipopolysaccharide biosynthetic process"/>
    <property type="evidence" value="ECO:0007669"/>
    <property type="project" value="UniProtKB-ARBA"/>
</dbReference>
<feature type="transmembrane region" description="Helical" evidence="8">
    <location>
        <begin position="140"/>
        <end position="156"/>
    </location>
</feature>
<dbReference type="PANTHER" id="PTHR33908:SF3">
    <property type="entry name" value="UNDECAPRENYL PHOSPHATE-ALPHA-4-AMINO-4-DEOXY-L-ARABINOSE ARABINOSYL TRANSFERASE"/>
    <property type="match status" value="1"/>
</dbReference>
<dbReference type="PANTHER" id="PTHR33908">
    <property type="entry name" value="MANNOSYLTRANSFERASE YKCB-RELATED"/>
    <property type="match status" value="1"/>
</dbReference>
<evidence type="ECO:0000313" key="12">
    <source>
        <dbReference type="Proteomes" id="UP000015559"/>
    </source>
</evidence>
<keyword evidence="7 8" id="KW-0472">Membrane</keyword>
<feature type="transmembrane region" description="Helical" evidence="8">
    <location>
        <begin position="388"/>
        <end position="410"/>
    </location>
</feature>
<keyword evidence="12" id="KW-1185">Reference proteome</keyword>
<evidence type="ECO:0000256" key="5">
    <source>
        <dbReference type="ARBA" id="ARBA00022692"/>
    </source>
</evidence>
<dbReference type="STRING" id="1163617.SCD_n01749"/>
<reference evidence="11 12" key="1">
    <citation type="journal article" date="2012" name="Appl. Environ. Microbiol.">
        <title>Draft genome sequence of a psychrotolerant sulfur-oxidizing bacterium, Sulfuricella denitrificans skB26, and proteomic insights into cold adaptation.</title>
        <authorList>
            <person name="Watanabe T."/>
            <person name="Kojima H."/>
            <person name="Fukui M."/>
        </authorList>
    </citation>
    <scope>NUCLEOTIDE SEQUENCE [LARGE SCALE GENOMIC DNA]</scope>
    <source>
        <strain evidence="12">skB26</strain>
    </source>
</reference>
<protein>
    <submittedName>
        <fullName evidence="11">Glycosyl transferase family 39</fullName>
    </submittedName>
</protein>
<gene>
    <name evidence="11" type="ORF">SCD_n01749</name>
</gene>
<evidence type="ECO:0000313" key="11">
    <source>
        <dbReference type="EMBL" id="BAN35564.1"/>
    </source>
</evidence>
<dbReference type="InterPro" id="IPR040845">
    <property type="entry name" value="Arnt_C"/>
</dbReference>
<feature type="transmembrane region" description="Helical" evidence="8">
    <location>
        <begin position="117"/>
        <end position="133"/>
    </location>
</feature>
<dbReference type="Proteomes" id="UP000015559">
    <property type="component" value="Chromosome"/>
</dbReference>
<proteinExistence type="predicted"/>
<keyword evidence="4 11" id="KW-0808">Transferase</keyword>
<feature type="transmembrane region" description="Helical" evidence="8">
    <location>
        <begin position="417"/>
        <end position="435"/>
    </location>
</feature>
<feature type="transmembrane region" description="Helical" evidence="8">
    <location>
        <begin position="214"/>
        <end position="235"/>
    </location>
</feature>